<dbReference type="Proteomes" id="UP000790709">
    <property type="component" value="Unassembled WGS sequence"/>
</dbReference>
<comment type="caution">
    <text evidence="1">The sequence shown here is derived from an EMBL/GenBank/DDBJ whole genome shotgun (WGS) entry which is preliminary data.</text>
</comment>
<name>A0ACB8BU01_9AGAM</name>
<dbReference type="EMBL" id="MU266347">
    <property type="protein sequence ID" value="KAH7928942.1"/>
    <property type="molecule type" value="Genomic_DNA"/>
</dbReference>
<organism evidence="1 2">
    <name type="scientific">Leucogyrophana mollusca</name>
    <dbReference type="NCBI Taxonomy" id="85980"/>
    <lineage>
        <taxon>Eukaryota</taxon>
        <taxon>Fungi</taxon>
        <taxon>Dikarya</taxon>
        <taxon>Basidiomycota</taxon>
        <taxon>Agaricomycotina</taxon>
        <taxon>Agaricomycetes</taxon>
        <taxon>Agaricomycetidae</taxon>
        <taxon>Boletales</taxon>
        <taxon>Boletales incertae sedis</taxon>
        <taxon>Leucogyrophana</taxon>
    </lineage>
</organism>
<reference evidence="1" key="1">
    <citation type="journal article" date="2021" name="New Phytol.">
        <title>Evolutionary innovations through gain and loss of genes in the ectomycorrhizal Boletales.</title>
        <authorList>
            <person name="Wu G."/>
            <person name="Miyauchi S."/>
            <person name="Morin E."/>
            <person name="Kuo A."/>
            <person name="Drula E."/>
            <person name="Varga T."/>
            <person name="Kohler A."/>
            <person name="Feng B."/>
            <person name="Cao Y."/>
            <person name="Lipzen A."/>
            <person name="Daum C."/>
            <person name="Hundley H."/>
            <person name="Pangilinan J."/>
            <person name="Johnson J."/>
            <person name="Barry K."/>
            <person name="LaButti K."/>
            <person name="Ng V."/>
            <person name="Ahrendt S."/>
            <person name="Min B."/>
            <person name="Choi I.G."/>
            <person name="Park H."/>
            <person name="Plett J.M."/>
            <person name="Magnuson J."/>
            <person name="Spatafora J.W."/>
            <person name="Nagy L.G."/>
            <person name="Henrissat B."/>
            <person name="Grigoriev I.V."/>
            <person name="Yang Z.L."/>
            <person name="Xu J."/>
            <person name="Martin F.M."/>
        </authorList>
    </citation>
    <scope>NUCLEOTIDE SEQUENCE</scope>
    <source>
        <strain evidence="1">KUC20120723A-06</strain>
    </source>
</reference>
<accession>A0ACB8BU01</accession>
<keyword evidence="2" id="KW-1185">Reference proteome</keyword>
<evidence type="ECO:0000313" key="2">
    <source>
        <dbReference type="Proteomes" id="UP000790709"/>
    </source>
</evidence>
<evidence type="ECO:0000313" key="1">
    <source>
        <dbReference type="EMBL" id="KAH7928942.1"/>
    </source>
</evidence>
<sequence length="1069" mass="116852">MPRGNNHNHNRGRGSRGTPRGGRGGRGRGRGRGRGFDDNITRGGGQMLGGRNNYPHSEMDFVIQVWNDEPQDSPRRGGPWRGGQSRNNLGPSTPNRGSDTPRGRGRGRGRGQTTSPRAGFGANRRGGAPAPLRSDASLSKLLYSERPFLKPVIFVPSVYTKTLFQEVEDILQPVSESTDATEQSHVPTAERVARVFSAGNFPQQEESSDDSSDEEALEEIDFVDMAKLRAEVDAAASHIAAREGLASHETIVEETFTGIYKSRAPDSLLPQGTEELSSMEVEIATRRDVTQITTAATTSESPPTIPGANLVTPVQAPFDMDVASVIETDECASTTVEQDTTTAAGASDDCSDDVLVAADNTFDDTLSREDREPMSTLVQATSPSFIAPDKGNTHASHHASEVDEPLGFFIDTKPSRPSPKRSASDVILVDRIGRSATLGEEDELIVYVAPHPRSGRASPIPAMPRVRLPSSSILTGIASSVAAPPLALAPEAQEQPAMPEVRPLSSISFNFATPSPRKQPRHRPVFTSGDRMKSRLKATRKEARAARRRKERRAMFGSFGAMLSEARLRDDDWNKKDPQWENRRKDDSDIDWGDEDESEGDQMKVNDEIDEVSNGLGGMELDPDLSLDPNAMRGFVKGMGAGGSRHVTMDDIADGERMMQEDEEQDSSTDDSRTEDSGSEEDEEELAVFEVEEQMLIAESENEGPPPNPDDSDEEEDSSLDDDQSPKTGFQARLRKVREKAKGKKVAVVDTSEDESDDEDFPSWTGGDDDDDLIAQIETILEENSEILNSRDRKKRNRLFRAVRNGQFDNLDDFGMLDHSIDFSSMVPAKRKKNKNKDLPDELVAQWEKDRAKKAQYKRDRAEARLLASLDPFTPKKGGKKGRKAMLAAARLDPSIRSSLPHGIVDLASLEDQIRDFIANLGGKNNMVLPPMDKFSRKKVHELASAFNLKSVSKGKGDGRYTTLTKTTRTGMVNEGKVRSIIHRRGGGDAFDRPYARGKDNGPARMPRHKDGDEVGKAAPKIGETNIGFKMLASMGWTEGDTIGVSSAGLAAPLTAIIKNTKLGLGAAR</sequence>
<protein>
    <submittedName>
        <fullName evidence="1">Uncharacterized protein</fullName>
    </submittedName>
</protein>
<proteinExistence type="predicted"/>
<gene>
    <name evidence="1" type="ORF">BV22DRAFT_167459</name>
</gene>